<dbReference type="InterPro" id="IPR032631">
    <property type="entry name" value="P-type_ATPase_N"/>
</dbReference>
<feature type="transmembrane region" description="Helical" evidence="18">
    <location>
        <begin position="1187"/>
        <end position="1213"/>
    </location>
</feature>
<dbReference type="Gene3D" id="2.70.150.10">
    <property type="entry name" value="Calcium-transporting ATPase, cytoplasmic transduction domain A"/>
    <property type="match status" value="1"/>
</dbReference>
<feature type="transmembrane region" description="Helical" evidence="18">
    <location>
        <begin position="1110"/>
        <end position="1130"/>
    </location>
</feature>
<evidence type="ECO:0000256" key="15">
    <source>
        <dbReference type="PIRSR" id="PIRSR606539-1"/>
    </source>
</evidence>
<dbReference type="SUPFAM" id="SSF81653">
    <property type="entry name" value="Calcium ATPase, transduction domain A"/>
    <property type="match status" value="1"/>
</dbReference>
<feature type="transmembrane region" description="Helical" evidence="18">
    <location>
        <begin position="1142"/>
        <end position="1162"/>
    </location>
</feature>
<sequence>MERLHWVQHRCRQLLAGDSGRGWYSAPDGLPNKSSLDAHSSPHRVIGKRRTVFARHGPHQQEYEAVYKSYKGNAIRTTKYSLLTFIPMNLFQQFHRTVAPSSTENEELSQLLKLYKNNKIRTTKYSLLSFLPKNLFEQLHRFANVYFIFLAALNFFTVVEAFQPEIALVPIILVLTVTAVKDIWEDYRRFKSDHFINRLVCQVYSSKQKAYIDQCWKDVRVGDFVRLSCNEIIPADMLLLYSSDPRGVCYIETANLDGETNLKQRQVVLDLPLQGAELNLESFHSRIECENPNNDLSRFRGYMEHPNGVRVGLHNNNLLLRSCTIRNTETVVGIVVYAGHETKAMMNNSGPRYKRSHLERRLNTDVLWCVLLLIIMCLTGAIGHGLWLKNLKDPVFEVDGETSPALAGFYVFWTMIIVLQVLIPISLYVSIEIVKLGQIYFIHNDLALYNEQLDSRIQCRALNITEDLGRIQYLFSDKTGTLTENKMVFRRCSIYGVEYPHEDNARRLEVYEAERNDAAGQSVTLKSGCSRKSLSCRSLSCNRSSVSLHTLTADSCFSRVCVCLSAQAREVVPDPELVRKLSWLCSPTLPLSDGSSGTPSSLEVTYITDFFLALAICNSVVVSSPSQPRHMVPEARTPLKSLEEIKLMFQRFSFSPFSALSPPLIKGSPRSFTSRLFARGKTGSCNFSTPTNSTTDGSEASQENVGQAEDRESEDNNIKDTKTNGLLYEAESPDEAALVHAAQAYHCTLRGRSAESLLVDLPGIGSLAVQLLHILPFDSNRKRMSVVVRHPLSGQVVVYTKGADSVIMDLSAEQAQEIYSHIREQTQKHLDSYARDGLRTLCISKKILEEEEYEVWLKRQLLAESSIENREELLLESAQRLETNLTLLGTTGIVDRLQEEVPETIEALQRAGIKVWVLTGDKKETAINIAYACKLLRPNDQLLTASCGSKDACAALLEQLKLEVQSGEGSLTVLTAAGDHEESSLGSAAGFVLVIDGRTLDWALQEELKSDFLELSCRCNAVICCRSTPLQKSQVVRLVRDQLGVMTLAVGDGANDVSMIQVADVGIGISGQEGMQAVMSSDFAISRFKHLSKLLLVHGHWCYSRLANMILYFIYKNVMYVNLLFWYQFFCGFSGSVMSNSWVLILFNLLFTSVPPLIFGVLDRDTPADTLMELPELYRVAQTSKVYVPYMFWVTVLDAFYQSLVCFFVPYFALAGSDVGALSFGSPINASALLIILLHQVIESRTLTWIHMLVLVLSGGSYFGFVLLFSLFCVSCSPPTNPLGVETLQMSQPLFYIVCALTTVMALLPRYTHPRPHVHCGKFTHKTYTTSGAGVPGEVGRLLIYGLTFFKEARRVKKCLHIVTAVMIIMKSTLATEEVQILQSVLAHRRVIQLHT</sequence>
<dbReference type="Proteomes" id="UP000694389">
    <property type="component" value="Unassembled WGS sequence"/>
</dbReference>
<proteinExistence type="inferred from homology"/>
<dbReference type="SUPFAM" id="SSF81660">
    <property type="entry name" value="Metal cation-transporting ATPase, ATP-binding domain N"/>
    <property type="match status" value="1"/>
</dbReference>
<comment type="subcellular location">
    <subcellularLocation>
        <location evidence="2">Endoplasmic reticulum membrane</location>
        <topology evidence="2">Multi-pass membrane protein</topology>
    </subcellularLocation>
    <subcellularLocation>
        <location evidence="18">Membrane</location>
        <topology evidence="18">Multi-pass membrane protein</topology>
    </subcellularLocation>
</comment>
<evidence type="ECO:0000256" key="1">
    <source>
        <dbReference type="ARBA" id="ARBA00001946"/>
    </source>
</evidence>
<comment type="cofactor">
    <cofactor evidence="1 17">
        <name>Mg(2+)</name>
        <dbReference type="ChEBI" id="CHEBI:18420"/>
    </cofactor>
</comment>
<dbReference type="SFLD" id="SFLDG00002">
    <property type="entry name" value="C1.7:_P-type_atpase_like"/>
    <property type="match status" value="1"/>
</dbReference>
<keyword evidence="4 18" id="KW-0812">Transmembrane</keyword>
<feature type="transmembrane region" description="Helical" evidence="18">
    <location>
        <begin position="165"/>
        <end position="184"/>
    </location>
</feature>
<evidence type="ECO:0000256" key="10">
    <source>
        <dbReference type="ARBA" id="ARBA00022967"/>
    </source>
</evidence>
<dbReference type="InterPro" id="IPR001757">
    <property type="entry name" value="P_typ_ATPase"/>
</dbReference>
<dbReference type="Ensembl" id="ENSDLAT00005042527.2">
    <property type="protein sequence ID" value="ENSDLAP00005039836.2"/>
    <property type="gene ID" value="ENSDLAG00005017172.2"/>
</dbReference>
<feature type="compositionally biased region" description="Polar residues" evidence="19">
    <location>
        <begin position="683"/>
        <end position="705"/>
    </location>
</feature>
<dbReference type="FunFam" id="3.40.1110.10:FF:000009">
    <property type="entry name" value="Phospholipid-transporting ATPase"/>
    <property type="match status" value="1"/>
</dbReference>
<evidence type="ECO:0000259" key="20">
    <source>
        <dbReference type="Pfam" id="PF16209"/>
    </source>
</evidence>
<feature type="binding site" evidence="16">
    <location>
        <position position="477"/>
    </location>
    <ligand>
        <name>ATP</name>
        <dbReference type="ChEBI" id="CHEBI:30616"/>
    </ligand>
</feature>
<dbReference type="PROSITE" id="PS00154">
    <property type="entry name" value="ATPASE_E1_E2"/>
    <property type="match status" value="1"/>
</dbReference>
<keyword evidence="7" id="KW-0256">Endoplasmic reticulum</keyword>
<feature type="active site" description="4-aspartylphosphate intermediate" evidence="15">
    <location>
        <position position="477"/>
    </location>
</feature>
<keyword evidence="6 16" id="KW-0547">Nucleotide-binding</keyword>
<dbReference type="Pfam" id="PF16212">
    <property type="entry name" value="PhoLip_ATPase_C"/>
    <property type="match status" value="1"/>
</dbReference>
<feature type="binding site" evidence="17">
    <location>
        <position position="477"/>
    </location>
    <ligand>
        <name>Mg(2+)</name>
        <dbReference type="ChEBI" id="CHEBI:18420"/>
    </ligand>
</feature>
<comment type="catalytic activity">
    <reaction evidence="13 18">
        <text>ATP + H2O + phospholipidSide 1 = ADP + phosphate + phospholipidSide 2.</text>
        <dbReference type="EC" id="7.6.2.1"/>
    </reaction>
</comment>
<feature type="domain" description="P-type ATPase N-terminal" evidence="20">
    <location>
        <begin position="112"/>
        <end position="166"/>
    </location>
</feature>
<dbReference type="Gene3D" id="1.20.1110.10">
    <property type="entry name" value="Calcium-transporting ATPase, transmembrane domain"/>
    <property type="match status" value="1"/>
</dbReference>
<keyword evidence="12 18" id="KW-0472">Membrane</keyword>
<dbReference type="GO" id="GO:0016887">
    <property type="term" value="F:ATP hydrolysis activity"/>
    <property type="evidence" value="ECO:0007669"/>
    <property type="project" value="InterPro"/>
</dbReference>
<reference evidence="22" key="1">
    <citation type="submission" date="2025-08" db="UniProtKB">
        <authorList>
            <consortium name="Ensembl"/>
        </authorList>
    </citation>
    <scope>IDENTIFICATION</scope>
</reference>
<evidence type="ECO:0000256" key="19">
    <source>
        <dbReference type="SAM" id="MobiDB-lite"/>
    </source>
</evidence>
<dbReference type="CDD" id="cd02073">
    <property type="entry name" value="P-type_ATPase_APLT_Dnf-like"/>
    <property type="match status" value="1"/>
</dbReference>
<dbReference type="NCBIfam" id="TIGR01494">
    <property type="entry name" value="ATPase_P-type"/>
    <property type="match status" value="1"/>
</dbReference>
<evidence type="ECO:0000256" key="18">
    <source>
        <dbReference type="RuleBase" id="RU362033"/>
    </source>
</evidence>
<organism evidence="22 23">
    <name type="scientific">Dicentrarchus labrax</name>
    <name type="common">European seabass</name>
    <name type="synonym">Morone labrax</name>
    <dbReference type="NCBI Taxonomy" id="13489"/>
    <lineage>
        <taxon>Eukaryota</taxon>
        <taxon>Metazoa</taxon>
        <taxon>Chordata</taxon>
        <taxon>Craniata</taxon>
        <taxon>Vertebrata</taxon>
        <taxon>Euteleostomi</taxon>
        <taxon>Actinopterygii</taxon>
        <taxon>Neopterygii</taxon>
        <taxon>Teleostei</taxon>
        <taxon>Neoteleostei</taxon>
        <taxon>Acanthomorphata</taxon>
        <taxon>Eupercaria</taxon>
        <taxon>Moronidae</taxon>
        <taxon>Dicentrarchus</taxon>
    </lineage>
</organism>
<dbReference type="PANTHER" id="PTHR24092">
    <property type="entry name" value="PROBABLE PHOSPHOLIPID-TRANSPORTING ATPASE"/>
    <property type="match status" value="1"/>
</dbReference>
<accession>A0A8C4HAV4</accession>
<evidence type="ECO:0000256" key="6">
    <source>
        <dbReference type="ARBA" id="ARBA00022741"/>
    </source>
</evidence>
<dbReference type="InterPro" id="IPR023299">
    <property type="entry name" value="ATPase_P-typ_cyto_dom_N"/>
</dbReference>
<feature type="binding site" evidence="17">
    <location>
        <position position="1052"/>
    </location>
    <ligand>
        <name>Mg(2+)</name>
        <dbReference type="ChEBI" id="CHEBI:18420"/>
    </ligand>
</feature>
<evidence type="ECO:0000256" key="8">
    <source>
        <dbReference type="ARBA" id="ARBA00022840"/>
    </source>
</evidence>
<feature type="binding site" evidence="16">
    <location>
        <position position="735"/>
    </location>
    <ligand>
        <name>ATP</name>
        <dbReference type="ChEBI" id="CHEBI:30616"/>
    </ligand>
</feature>
<comment type="similarity">
    <text evidence="3 18">Belongs to the cation transport ATPase (P-type) (TC 3.A.3) family. Type IV subfamily.</text>
</comment>
<dbReference type="InterPro" id="IPR006539">
    <property type="entry name" value="P-type_ATPase_IV"/>
</dbReference>
<evidence type="ECO:0000256" key="4">
    <source>
        <dbReference type="ARBA" id="ARBA00022692"/>
    </source>
</evidence>
<evidence type="ECO:0000259" key="21">
    <source>
        <dbReference type="Pfam" id="PF16212"/>
    </source>
</evidence>
<evidence type="ECO:0000313" key="23">
    <source>
        <dbReference type="Proteomes" id="UP000694389"/>
    </source>
</evidence>
<evidence type="ECO:0000313" key="22">
    <source>
        <dbReference type="Ensembl" id="ENSDLAP00005039836.2"/>
    </source>
</evidence>
<dbReference type="InterPro" id="IPR036412">
    <property type="entry name" value="HAD-like_sf"/>
</dbReference>
<feature type="binding site" evidence="16">
    <location>
        <position position="478"/>
    </location>
    <ligand>
        <name>ATP</name>
        <dbReference type="ChEBI" id="CHEBI:30616"/>
    </ligand>
</feature>
<feature type="transmembrane region" description="Helical" evidence="18">
    <location>
        <begin position="1294"/>
        <end position="1312"/>
    </location>
</feature>
<dbReference type="InterPro" id="IPR018303">
    <property type="entry name" value="ATPase_P-typ_P_site"/>
</dbReference>
<evidence type="ECO:0000256" key="11">
    <source>
        <dbReference type="ARBA" id="ARBA00022989"/>
    </source>
</evidence>
<feature type="transmembrane region" description="Helical" evidence="18">
    <location>
        <begin position="142"/>
        <end position="159"/>
    </location>
</feature>
<dbReference type="SUPFAM" id="SSF81665">
    <property type="entry name" value="Calcium ATPase, transmembrane domain M"/>
    <property type="match status" value="1"/>
</dbReference>
<protein>
    <recommendedName>
        <fullName evidence="18">Phospholipid-transporting ATPase</fullName>
        <ecNumber evidence="18">7.6.2.1</ecNumber>
    </recommendedName>
</protein>
<evidence type="ECO:0000256" key="5">
    <source>
        <dbReference type="ARBA" id="ARBA00022723"/>
    </source>
</evidence>
<dbReference type="InterPro" id="IPR032630">
    <property type="entry name" value="P_typ_ATPase_c"/>
</dbReference>
<feature type="transmembrane region" description="Helical" evidence="18">
    <location>
        <begin position="1250"/>
        <end position="1274"/>
    </location>
</feature>
<keyword evidence="5 17" id="KW-0479">Metal-binding</keyword>
<evidence type="ECO:0000256" key="13">
    <source>
        <dbReference type="ARBA" id="ARBA00034036"/>
    </source>
</evidence>
<keyword evidence="11 18" id="KW-1133">Transmembrane helix</keyword>
<dbReference type="InterPro" id="IPR008250">
    <property type="entry name" value="ATPase_P-typ_transduc_dom_A_sf"/>
</dbReference>
<feature type="domain" description="P-type ATPase N-terminal" evidence="20">
    <location>
        <begin position="65"/>
        <end position="97"/>
    </location>
</feature>
<dbReference type="InterPro" id="IPR023298">
    <property type="entry name" value="ATPase_P-typ_TM_dom_sf"/>
</dbReference>
<dbReference type="FunFam" id="3.40.50.1000:FF:000023">
    <property type="entry name" value="Phospholipid-transporting ATPase"/>
    <property type="match status" value="1"/>
</dbReference>
<feature type="binding site" evidence="16">
    <location>
        <position position="920"/>
    </location>
    <ligand>
        <name>ATP</name>
        <dbReference type="ChEBI" id="CHEBI:30616"/>
    </ligand>
</feature>
<evidence type="ECO:0000256" key="3">
    <source>
        <dbReference type="ARBA" id="ARBA00008109"/>
    </source>
</evidence>
<dbReference type="Pfam" id="PF16209">
    <property type="entry name" value="PhoLip_ATPase_N"/>
    <property type="match status" value="2"/>
</dbReference>
<evidence type="ECO:0000256" key="12">
    <source>
        <dbReference type="ARBA" id="ARBA00023136"/>
    </source>
</evidence>
<evidence type="ECO:0000256" key="7">
    <source>
        <dbReference type="ARBA" id="ARBA00022824"/>
    </source>
</evidence>
<name>A0A8C4HAV4_DICLA</name>
<dbReference type="GO" id="GO:0005789">
    <property type="term" value="C:endoplasmic reticulum membrane"/>
    <property type="evidence" value="ECO:0007669"/>
    <property type="project" value="UniProtKB-SubCell"/>
</dbReference>
<dbReference type="InterPro" id="IPR023214">
    <property type="entry name" value="HAD_sf"/>
</dbReference>
<keyword evidence="23" id="KW-1185">Reference proteome</keyword>
<evidence type="ECO:0000256" key="17">
    <source>
        <dbReference type="PIRSR" id="PIRSR606539-3"/>
    </source>
</evidence>
<dbReference type="InterPro" id="IPR044492">
    <property type="entry name" value="P_typ_ATPase_HD_dom"/>
</dbReference>
<dbReference type="GO" id="GO:0005886">
    <property type="term" value="C:plasma membrane"/>
    <property type="evidence" value="ECO:0007669"/>
    <property type="project" value="TreeGrafter"/>
</dbReference>
<dbReference type="GO" id="GO:0005524">
    <property type="term" value="F:ATP binding"/>
    <property type="evidence" value="ECO:0007669"/>
    <property type="project" value="UniProtKB-UniRule"/>
</dbReference>
<dbReference type="GO" id="GO:1990531">
    <property type="term" value="C:phospholipid-translocating ATPase complex"/>
    <property type="evidence" value="ECO:0007669"/>
    <property type="project" value="UniProtKB-ARBA"/>
</dbReference>
<dbReference type="PANTHER" id="PTHR24092:SF84">
    <property type="entry name" value="PHOSPHOLIPID-TRANSPORTING ATPASE VD"/>
    <property type="match status" value="1"/>
</dbReference>
<dbReference type="SFLD" id="SFLDS00003">
    <property type="entry name" value="Haloacid_Dehalogenase"/>
    <property type="match status" value="1"/>
</dbReference>
<dbReference type="EC" id="7.6.2.1" evidence="18"/>
<feature type="binding site" evidence="16">
    <location>
        <position position="479"/>
    </location>
    <ligand>
        <name>ATP</name>
        <dbReference type="ChEBI" id="CHEBI:30616"/>
    </ligand>
</feature>
<keyword evidence="9 17" id="KW-0460">Magnesium</keyword>
<evidence type="ECO:0000256" key="2">
    <source>
        <dbReference type="ARBA" id="ARBA00004477"/>
    </source>
</evidence>
<gene>
    <name evidence="22" type="primary">atp10d</name>
</gene>
<feature type="binding site" evidence="16">
    <location>
        <position position="1026"/>
    </location>
    <ligand>
        <name>ATP</name>
        <dbReference type="ChEBI" id="CHEBI:30616"/>
    </ligand>
</feature>
<feature type="binding site" evidence="17">
    <location>
        <position position="1056"/>
    </location>
    <ligand>
        <name>Mg(2+)</name>
        <dbReference type="ChEBI" id="CHEBI:18420"/>
    </ligand>
</feature>
<dbReference type="Gene3D" id="3.40.1110.10">
    <property type="entry name" value="Calcium-transporting ATPase, cytoplasmic domain N"/>
    <property type="match status" value="2"/>
</dbReference>
<feature type="transmembrane region" description="Helical" evidence="18">
    <location>
        <begin position="366"/>
        <end position="387"/>
    </location>
</feature>
<dbReference type="GO" id="GO:0045332">
    <property type="term" value="P:phospholipid translocation"/>
    <property type="evidence" value="ECO:0007669"/>
    <property type="project" value="TreeGrafter"/>
</dbReference>
<dbReference type="FunFam" id="2.70.150.10:FF:000022">
    <property type="entry name" value="Phospholipid-transporting ATPase"/>
    <property type="match status" value="1"/>
</dbReference>
<feature type="binding site" evidence="16">
    <location>
        <position position="801"/>
    </location>
    <ligand>
        <name>ATP</name>
        <dbReference type="ChEBI" id="CHEBI:30616"/>
    </ligand>
</feature>
<feature type="transmembrane region" description="Helical" evidence="18">
    <location>
        <begin position="407"/>
        <end position="429"/>
    </location>
</feature>
<feature type="domain" description="P-type ATPase C-terminal" evidence="21">
    <location>
        <begin position="1078"/>
        <end position="1312"/>
    </location>
</feature>
<dbReference type="FunFam" id="3.40.50.1000:FF:000001">
    <property type="entry name" value="Phospholipid-transporting ATPase IC"/>
    <property type="match status" value="1"/>
</dbReference>
<dbReference type="GO" id="GO:0140351">
    <property type="term" value="F:glycosylceramide flippase activity"/>
    <property type="evidence" value="ECO:0007669"/>
    <property type="project" value="UniProtKB-ARBA"/>
</dbReference>
<feature type="transmembrane region" description="Helical" evidence="18">
    <location>
        <begin position="1219"/>
        <end position="1238"/>
    </location>
</feature>
<dbReference type="SUPFAM" id="SSF56784">
    <property type="entry name" value="HAD-like"/>
    <property type="match status" value="2"/>
</dbReference>
<evidence type="ECO:0000256" key="14">
    <source>
        <dbReference type="ARBA" id="ARBA00050913"/>
    </source>
</evidence>
<feature type="binding site" evidence="16">
    <location>
        <position position="921"/>
    </location>
    <ligand>
        <name>ATP</name>
        <dbReference type="ChEBI" id="CHEBI:30616"/>
    </ligand>
</feature>
<evidence type="ECO:0000256" key="9">
    <source>
        <dbReference type="ARBA" id="ARBA00022842"/>
    </source>
</evidence>
<dbReference type="GeneTree" id="ENSGT00940000156728"/>
<feature type="compositionally biased region" description="Basic and acidic residues" evidence="19">
    <location>
        <begin position="708"/>
        <end position="719"/>
    </location>
</feature>
<feature type="binding site" evidence="16">
    <location>
        <position position="1055"/>
    </location>
    <ligand>
        <name>ATP</name>
        <dbReference type="ChEBI" id="CHEBI:30616"/>
    </ligand>
</feature>
<keyword evidence="8 16" id="KW-0067">ATP-binding</keyword>
<feature type="binding site" evidence="16">
    <location>
        <position position="777"/>
    </location>
    <ligand>
        <name>ATP</name>
        <dbReference type="ChEBI" id="CHEBI:30616"/>
    </ligand>
</feature>
<feature type="binding site" evidence="16">
    <location>
        <position position="1032"/>
    </location>
    <ligand>
        <name>ATP</name>
        <dbReference type="ChEBI" id="CHEBI:30616"/>
    </ligand>
</feature>
<reference evidence="22" key="2">
    <citation type="submission" date="2025-09" db="UniProtKB">
        <authorList>
            <consortium name="Ensembl"/>
        </authorList>
    </citation>
    <scope>IDENTIFICATION</scope>
</reference>
<keyword evidence="10 18" id="KW-1278">Translocase</keyword>
<feature type="region of interest" description="Disordered" evidence="19">
    <location>
        <begin position="683"/>
        <end position="719"/>
    </location>
</feature>
<dbReference type="Pfam" id="PF13246">
    <property type="entry name" value="Cation_ATPase"/>
    <property type="match status" value="1"/>
</dbReference>
<feature type="binding site" evidence="16">
    <location>
        <position position="839"/>
    </location>
    <ligand>
        <name>ATP</name>
        <dbReference type="ChEBI" id="CHEBI:30616"/>
    </ligand>
</feature>
<feature type="binding site" evidence="16">
    <location>
        <position position="1056"/>
    </location>
    <ligand>
        <name>ATP</name>
        <dbReference type="ChEBI" id="CHEBI:30616"/>
    </ligand>
</feature>
<dbReference type="Gene3D" id="3.40.50.1000">
    <property type="entry name" value="HAD superfamily/HAD-like"/>
    <property type="match status" value="2"/>
</dbReference>
<feature type="binding site" evidence="17">
    <location>
        <position position="479"/>
    </location>
    <ligand>
        <name>Mg(2+)</name>
        <dbReference type="ChEBI" id="CHEBI:18420"/>
    </ligand>
</feature>
<dbReference type="GO" id="GO:0000287">
    <property type="term" value="F:magnesium ion binding"/>
    <property type="evidence" value="ECO:0007669"/>
    <property type="project" value="UniProtKB-UniRule"/>
</dbReference>
<dbReference type="NCBIfam" id="TIGR01652">
    <property type="entry name" value="ATPase-Plipid"/>
    <property type="match status" value="2"/>
</dbReference>
<dbReference type="PRINTS" id="PR00119">
    <property type="entry name" value="CATATPASE"/>
</dbReference>
<feature type="binding site" evidence="16">
    <location>
        <position position="919"/>
    </location>
    <ligand>
        <name>ATP</name>
        <dbReference type="ChEBI" id="CHEBI:30616"/>
    </ligand>
</feature>
<dbReference type="SFLD" id="SFLDF00027">
    <property type="entry name" value="p-type_atpase"/>
    <property type="match status" value="1"/>
</dbReference>
<comment type="catalytic activity">
    <reaction evidence="14">
        <text>a beta-D-glucosyl-(1&lt;-&gt;1')-N-acylsphing-4-enine(out) + ATP + H2O = a beta-D-glucosyl-(1&lt;-&gt;1')-N-acylsphing-4-enine(in) + ADP + phosphate + H(+)</text>
        <dbReference type="Rhea" id="RHEA:66036"/>
        <dbReference type="ChEBI" id="CHEBI:15377"/>
        <dbReference type="ChEBI" id="CHEBI:15378"/>
        <dbReference type="ChEBI" id="CHEBI:22801"/>
        <dbReference type="ChEBI" id="CHEBI:30616"/>
        <dbReference type="ChEBI" id="CHEBI:43474"/>
        <dbReference type="ChEBI" id="CHEBI:456216"/>
    </reaction>
    <physiologicalReaction direction="left-to-right" evidence="14">
        <dbReference type="Rhea" id="RHEA:66037"/>
    </physiologicalReaction>
</comment>
<evidence type="ECO:0000256" key="16">
    <source>
        <dbReference type="PIRSR" id="PIRSR606539-2"/>
    </source>
</evidence>